<dbReference type="OrthoDB" id="504708at2759"/>
<dbReference type="Proteomes" id="UP000078397">
    <property type="component" value="Unassembled WGS sequence"/>
</dbReference>
<comment type="caution">
    <text evidence="2">The sequence shown here is derived from an EMBL/GenBank/DDBJ whole genome shotgun (WGS) entry which is preliminary data.</text>
</comment>
<dbReference type="RefSeq" id="XP_018140146.1">
    <property type="nucleotide sequence ID" value="XM_018285881.1"/>
</dbReference>
<dbReference type="GeneID" id="28849875"/>
<evidence type="ECO:0000313" key="2">
    <source>
        <dbReference type="EMBL" id="OAQ62442.1"/>
    </source>
</evidence>
<gene>
    <name evidence="2" type="ORF">VFPPC_06933</name>
</gene>
<protein>
    <recommendedName>
        <fullName evidence="1">DUF1989 domain-containing protein</fullName>
    </recommendedName>
</protein>
<dbReference type="AlphaFoldDB" id="A0A179FAF7"/>
<reference evidence="2 3" key="1">
    <citation type="journal article" date="2016" name="PLoS Pathog.">
        <title>Biosynthesis of antibiotic leucinostatins in bio-control fungus Purpureocillium lilacinum and their inhibition on phytophthora revealed by genome mining.</title>
        <authorList>
            <person name="Wang G."/>
            <person name="Liu Z."/>
            <person name="Lin R."/>
            <person name="Li E."/>
            <person name="Mao Z."/>
            <person name="Ling J."/>
            <person name="Yang Y."/>
            <person name="Yin W.B."/>
            <person name="Xie B."/>
        </authorList>
    </citation>
    <scope>NUCLEOTIDE SEQUENCE [LARGE SCALE GENOMIC DNA]</scope>
    <source>
        <strain evidence="2">170</strain>
    </source>
</reference>
<dbReference type="EMBL" id="LSBJ02000007">
    <property type="protein sequence ID" value="OAQ62442.1"/>
    <property type="molecule type" value="Genomic_DNA"/>
</dbReference>
<evidence type="ECO:0000259" key="1">
    <source>
        <dbReference type="Pfam" id="PF09347"/>
    </source>
</evidence>
<dbReference type="KEGG" id="pchm:VFPPC_06933"/>
<dbReference type="Pfam" id="PF09347">
    <property type="entry name" value="DUF1989"/>
    <property type="match status" value="1"/>
</dbReference>
<accession>A0A179FAF7</accession>
<dbReference type="STRING" id="1380566.A0A179FAF7"/>
<organism evidence="2 3">
    <name type="scientific">Pochonia chlamydosporia 170</name>
    <dbReference type="NCBI Taxonomy" id="1380566"/>
    <lineage>
        <taxon>Eukaryota</taxon>
        <taxon>Fungi</taxon>
        <taxon>Dikarya</taxon>
        <taxon>Ascomycota</taxon>
        <taxon>Pezizomycotina</taxon>
        <taxon>Sordariomycetes</taxon>
        <taxon>Hypocreomycetidae</taxon>
        <taxon>Hypocreales</taxon>
        <taxon>Clavicipitaceae</taxon>
        <taxon>Pochonia</taxon>
    </lineage>
</organism>
<evidence type="ECO:0000313" key="3">
    <source>
        <dbReference type="Proteomes" id="UP000078397"/>
    </source>
</evidence>
<name>A0A179FAF7_METCM</name>
<dbReference type="PANTHER" id="PTHR31527">
    <property type="entry name" value="RE64534P"/>
    <property type="match status" value="1"/>
</dbReference>
<proteinExistence type="predicted"/>
<keyword evidence="3" id="KW-1185">Reference proteome</keyword>
<dbReference type="PANTHER" id="PTHR31527:SF0">
    <property type="entry name" value="RE64534P"/>
    <property type="match status" value="1"/>
</dbReference>
<feature type="domain" description="DUF1989" evidence="1">
    <location>
        <begin position="3"/>
        <end position="179"/>
    </location>
</feature>
<sequence>MPTIPARSFASARLAAGQAIKVTNTSGSQVIDTWAFSIPFQGNFPVYMSMVHTRSTPHELLPPNQESFLDNRRKPILTMTQDTSPGVHDVLFAACSPERYVQLGASADHDNCANNLYNAVKSYGDSAFNKVVEFLEYGWTPDPLNLFMNVIVKGNKLQNLEPQSKPGDYVVLQAEQECVVFMSACPMDVTACNGGKPTSAEFEVLDRAS</sequence>
<dbReference type="InterPro" id="IPR018959">
    <property type="entry name" value="DUF1989"/>
</dbReference>